<feature type="transmembrane region" description="Helical" evidence="3">
    <location>
        <begin position="228"/>
        <end position="247"/>
    </location>
</feature>
<keyword evidence="3" id="KW-1133">Transmembrane helix</keyword>
<evidence type="ECO:0000256" key="1">
    <source>
        <dbReference type="ARBA" id="ARBA00022737"/>
    </source>
</evidence>
<keyword evidence="3" id="KW-0472">Membrane</keyword>
<dbReference type="RefSeq" id="XP_009522382.1">
    <property type="nucleotide sequence ID" value="XM_009524087.1"/>
</dbReference>
<sequence length="383" mass="42563">SSQMRLVLSSGEVVFCLCAAALALYTWPLFLDDGSGAAWEFLRIWDDQENFLDNDVIQRGLSLETLYAMFTMTRINVYEPFGWLLKAVEVQTFGLDSWRIRVVTAALHFGAALVLARASAMLLDILALLSDIKSGAEGDDAARGRREKRHWLGCCISATVFAVHPVHVEVVGWPSAQPYTLCALFSNLALYVYVQEMYRKLCGASKDVESVNEILGVSMFSGYGRSDLLCCAPVAATLLAFLAVMLVSNYEGMHRDADVLSLTLYERVIKSLTTPIWVLRQIVWPTKLRPHYQLRPGELSVTNPDYLLSLVALASLALFTLWLFQHRQAPQHLLALAYFVVMVLPVSGLIQHGMVSAGCDRYAYLCSTVAVPYGGAALARWFF</sequence>
<dbReference type="PANTHER" id="PTHR44227">
    <property type="match status" value="1"/>
</dbReference>
<evidence type="ECO:0008006" key="6">
    <source>
        <dbReference type="Google" id="ProtNLM"/>
    </source>
</evidence>
<feature type="transmembrane region" description="Helical" evidence="3">
    <location>
        <begin position="105"/>
        <end position="129"/>
    </location>
</feature>
<feature type="transmembrane region" description="Helical" evidence="3">
    <location>
        <begin position="176"/>
        <end position="194"/>
    </location>
</feature>
<dbReference type="PANTHER" id="PTHR44227:SF3">
    <property type="entry name" value="PROTEIN O-MANNOSYL-TRANSFERASE TMTC4"/>
    <property type="match status" value="1"/>
</dbReference>
<feature type="transmembrane region" description="Helical" evidence="3">
    <location>
        <begin position="12"/>
        <end position="30"/>
    </location>
</feature>
<dbReference type="STRING" id="1094619.G4Z810"/>
<proteinExistence type="predicted"/>
<evidence type="ECO:0000313" key="4">
    <source>
        <dbReference type="EMBL" id="EGZ19665.1"/>
    </source>
</evidence>
<keyword evidence="3" id="KW-0812">Transmembrane</keyword>
<feature type="non-terminal residue" evidence="4">
    <location>
        <position position="383"/>
    </location>
</feature>
<feature type="transmembrane region" description="Helical" evidence="3">
    <location>
        <begin position="306"/>
        <end position="324"/>
    </location>
</feature>
<protein>
    <recommendedName>
        <fullName evidence="6">GPI mannosyltransferase 2</fullName>
    </recommendedName>
</protein>
<keyword evidence="1" id="KW-0677">Repeat</keyword>
<dbReference type="Proteomes" id="UP000002640">
    <property type="component" value="Unassembled WGS sequence"/>
</dbReference>
<dbReference type="InterPro" id="IPR052346">
    <property type="entry name" value="O-mannosyl-transferase_TMTC"/>
</dbReference>
<evidence type="ECO:0000256" key="3">
    <source>
        <dbReference type="SAM" id="Phobius"/>
    </source>
</evidence>
<gene>
    <name evidence="4" type="ORF">PHYSODRAFT_410670</name>
</gene>
<dbReference type="GO" id="GO:0035269">
    <property type="term" value="P:protein O-linked glycosylation via mannose"/>
    <property type="evidence" value="ECO:0007669"/>
    <property type="project" value="TreeGrafter"/>
</dbReference>
<organism evidence="4 5">
    <name type="scientific">Phytophthora sojae (strain P6497)</name>
    <name type="common">Soybean stem and root rot agent</name>
    <name type="synonym">Phytophthora megasperma f. sp. glycines</name>
    <dbReference type="NCBI Taxonomy" id="1094619"/>
    <lineage>
        <taxon>Eukaryota</taxon>
        <taxon>Sar</taxon>
        <taxon>Stramenopiles</taxon>
        <taxon>Oomycota</taxon>
        <taxon>Peronosporomycetes</taxon>
        <taxon>Peronosporales</taxon>
        <taxon>Peronosporaceae</taxon>
        <taxon>Phytophthora</taxon>
    </lineage>
</organism>
<dbReference type="GO" id="GO:0000030">
    <property type="term" value="F:mannosyltransferase activity"/>
    <property type="evidence" value="ECO:0007669"/>
    <property type="project" value="TreeGrafter"/>
</dbReference>
<evidence type="ECO:0000256" key="2">
    <source>
        <dbReference type="ARBA" id="ARBA00022803"/>
    </source>
</evidence>
<dbReference type="KEGG" id="psoj:PHYSODRAFT_410670"/>
<accession>G4Z810</accession>
<evidence type="ECO:0000313" key="5">
    <source>
        <dbReference type="Proteomes" id="UP000002640"/>
    </source>
</evidence>
<dbReference type="GO" id="GO:0030968">
    <property type="term" value="P:endoplasmic reticulum unfolded protein response"/>
    <property type="evidence" value="ECO:0007669"/>
    <property type="project" value="TreeGrafter"/>
</dbReference>
<feature type="transmembrane region" description="Helical" evidence="3">
    <location>
        <begin position="333"/>
        <end position="350"/>
    </location>
</feature>
<dbReference type="GO" id="GO:0005783">
    <property type="term" value="C:endoplasmic reticulum"/>
    <property type="evidence" value="ECO:0007669"/>
    <property type="project" value="TreeGrafter"/>
</dbReference>
<reference evidence="4 5" key="1">
    <citation type="journal article" date="2006" name="Science">
        <title>Phytophthora genome sequences uncover evolutionary origins and mechanisms of pathogenesis.</title>
        <authorList>
            <person name="Tyler B.M."/>
            <person name="Tripathy S."/>
            <person name="Zhang X."/>
            <person name="Dehal P."/>
            <person name="Jiang R.H."/>
            <person name="Aerts A."/>
            <person name="Arredondo F.D."/>
            <person name="Baxter L."/>
            <person name="Bensasson D."/>
            <person name="Beynon J.L."/>
            <person name="Chapman J."/>
            <person name="Damasceno C.M."/>
            <person name="Dorrance A.E."/>
            <person name="Dou D."/>
            <person name="Dickerman A.W."/>
            <person name="Dubchak I.L."/>
            <person name="Garbelotto M."/>
            <person name="Gijzen M."/>
            <person name="Gordon S.G."/>
            <person name="Govers F."/>
            <person name="Grunwald N.J."/>
            <person name="Huang W."/>
            <person name="Ivors K.L."/>
            <person name="Jones R.W."/>
            <person name="Kamoun S."/>
            <person name="Krampis K."/>
            <person name="Lamour K.H."/>
            <person name="Lee M.K."/>
            <person name="McDonald W.H."/>
            <person name="Medina M."/>
            <person name="Meijer H.J."/>
            <person name="Nordberg E.K."/>
            <person name="Maclean D.J."/>
            <person name="Ospina-Giraldo M.D."/>
            <person name="Morris P.F."/>
            <person name="Phuntumart V."/>
            <person name="Putnam N.H."/>
            <person name="Rash S."/>
            <person name="Rose J.K."/>
            <person name="Sakihama Y."/>
            <person name="Salamov A.A."/>
            <person name="Savidor A."/>
            <person name="Scheuring C.F."/>
            <person name="Smith B.M."/>
            <person name="Sobral B.W."/>
            <person name="Terry A."/>
            <person name="Torto-Alalibo T.A."/>
            <person name="Win J."/>
            <person name="Xu Z."/>
            <person name="Zhang H."/>
            <person name="Grigoriev I.V."/>
            <person name="Rokhsar D.S."/>
            <person name="Boore J.L."/>
        </authorList>
    </citation>
    <scope>NUCLEOTIDE SEQUENCE [LARGE SCALE GENOMIC DNA]</scope>
    <source>
        <strain evidence="4 5">P6497</strain>
    </source>
</reference>
<name>G4Z810_PHYSP</name>
<feature type="non-terminal residue" evidence="4">
    <location>
        <position position="1"/>
    </location>
</feature>
<feature type="transmembrane region" description="Helical" evidence="3">
    <location>
        <begin position="150"/>
        <end position="170"/>
    </location>
</feature>
<keyword evidence="2" id="KW-0802">TPR repeat</keyword>
<keyword evidence="5" id="KW-1185">Reference proteome</keyword>
<dbReference type="GeneID" id="20651674"/>
<dbReference type="AlphaFoldDB" id="G4Z810"/>
<dbReference type="InParanoid" id="G4Z810"/>
<dbReference type="EMBL" id="JH159153">
    <property type="protein sequence ID" value="EGZ19665.1"/>
    <property type="molecule type" value="Genomic_DNA"/>
</dbReference>